<evidence type="ECO:0000256" key="1">
    <source>
        <dbReference type="ARBA" id="ARBA00004496"/>
    </source>
</evidence>
<dbReference type="SMART" id="SM00357">
    <property type="entry name" value="CSP"/>
    <property type="match status" value="4"/>
</dbReference>
<dbReference type="PANTHER" id="PTHR12913:SF1">
    <property type="entry name" value="COLD SHOCK DOMAIN-CONTAINING PROTEIN E1"/>
    <property type="match status" value="1"/>
</dbReference>
<name>A0AAN9Y3E4_9HEMI</name>
<dbReference type="InterPro" id="IPR011129">
    <property type="entry name" value="CSD"/>
</dbReference>
<comment type="subcellular location">
    <subcellularLocation>
        <location evidence="1">Cytoplasm</location>
    </subcellularLocation>
</comment>
<dbReference type="InterPro" id="IPR019844">
    <property type="entry name" value="CSD_CS"/>
</dbReference>
<dbReference type="FunFam" id="2.40.50.140:FF:000055">
    <property type="entry name" value="Cold shock domain containing E1, RNA-binding"/>
    <property type="match status" value="1"/>
</dbReference>
<comment type="similarity">
    <text evidence="5">Belongs to the UNR family.</text>
</comment>
<accession>A0AAN9Y3E4</accession>
<keyword evidence="2" id="KW-0963">Cytoplasm</keyword>
<feature type="region of interest" description="Disordered" evidence="6">
    <location>
        <begin position="880"/>
        <end position="916"/>
    </location>
</feature>
<evidence type="ECO:0000313" key="9">
    <source>
        <dbReference type="Proteomes" id="UP001367676"/>
    </source>
</evidence>
<comment type="caution">
    <text evidence="8">The sequence shown here is derived from an EMBL/GenBank/DDBJ whole genome shotgun (WGS) entry which is preliminary data.</text>
</comment>
<dbReference type="InterPro" id="IPR002059">
    <property type="entry name" value="CSP_DNA-bd"/>
</dbReference>
<dbReference type="InterPro" id="IPR056400">
    <property type="entry name" value="CSDE1"/>
</dbReference>
<dbReference type="PROSITE" id="PS00352">
    <property type="entry name" value="CSD_1"/>
    <property type="match status" value="2"/>
</dbReference>
<dbReference type="EMBL" id="JBBCAQ010000022">
    <property type="protein sequence ID" value="KAK7590371.1"/>
    <property type="molecule type" value="Genomic_DNA"/>
</dbReference>
<evidence type="ECO:0000256" key="6">
    <source>
        <dbReference type="SAM" id="MobiDB-lite"/>
    </source>
</evidence>
<dbReference type="GO" id="GO:1905172">
    <property type="term" value="F:RISC complex binding"/>
    <property type="evidence" value="ECO:0007669"/>
    <property type="project" value="UniProtKB-ARBA"/>
</dbReference>
<dbReference type="PROSITE" id="PS51857">
    <property type="entry name" value="CSD_2"/>
    <property type="match status" value="4"/>
</dbReference>
<protein>
    <recommendedName>
        <fullName evidence="7">CSD domain-containing protein</fullName>
    </recommendedName>
</protein>
<evidence type="ECO:0000313" key="8">
    <source>
        <dbReference type="EMBL" id="KAK7590371.1"/>
    </source>
</evidence>
<sequence length="916" mass="102378">MSNNPQWSSFQSNIFNSSSDTSLLRSYKPLSIPSKNVSPAGSHFSMQSNNMPSYNFQTSQVKRPTGLFNNPENSFSASKFDSLSYDKSPIGNFPPIGVFGAELFNDKANSSSMNSNRNHYNMQAGDTSNNQGTRETGIIEKLLHSYGFIQCCERQARLFFHFSQFGGNIEHLKIGDPVEFEMTYDRRTGKPIASIVTKIAPEVVLREERVIGTVTSEVSVGEAQGRITYENKGECFFLPFSKDDVEGNVTLRTSDQVSFQIATNNKGNLSATHVRLENAAHPVKYQGVVCSLKDGYGAIERADVVKEIFFHEQDVNCGLKLKPGDDVEFNIQMKLGKEIACNIEKLPSGSVVFEDISDDTVKGQVLKPFEKDTIPRERNDPLPGRIKYRAPDYSEVEVSFGEKDQKGDFTLKHGDWVEFRIATDRRDQLKRATCISLLEDSFVVSGERREQGVVDSINENGTGFVQLAERDLKIPIKLTEMLDVDHDCAVGDEVEFTTIMDPLSVFSNNSRQIGIRVKQLPPGTVQFDTLIQENMEGVLVRLPFKEANGKKLTTCGNVPEVGEINFNYDETSESVEFTAKDCDSLNNFQLDNKVKFDLYAIKRNKEFIAKNVRVVEMPIKPVIVHTKGSFQNSNDKKVFQGFIAALKDGYGFIESLALDKEMFFHFSNVDTMPGLEVGAEVEYSVGTRNTSSNHNMVAENVRALPPGTIKLDGAVDESSPVLNGVVRRPLRSLNPDQKEYAGLIQELDGDDGKYKYGIFGLKNKSELLQVGDPVRFQVDSNNRAVNIVALRDKSRATVDSMKGDQYGFLSYIVDEGRKLFFHSSQVKDKTPLQPGDLVEFVLVTNQRSGKSSAYNVSKINDANARPERLIHRLKLESPAGPNKVTVIRQPKGPETSHKGFSKEYQRWRNTKTSNST</sequence>
<keyword evidence="4" id="KW-0694">RNA-binding</keyword>
<evidence type="ECO:0000256" key="3">
    <source>
        <dbReference type="ARBA" id="ARBA00022737"/>
    </source>
</evidence>
<evidence type="ECO:0000256" key="5">
    <source>
        <dbReference type="ARBA" id="ARBA00044751"/>
    </source>
</evidence>
<dbReference type="SUPFAM" id="SSF50249">
    <property type="entry name" value="Nucleic acid-binding proteins"/>
    <property type="match status" value="4"/>
</dbReference>
<keyword evidence="3" id="KW-0677">Repeat</keyword>
<dbReference type="AlphaFoldDB" id="A0AAN9Y3E4"/>
<dbReference type="Pfam" id="PF00313">
    <property type="entry name" value="CSD"/>
    <property type="match status" value="4"/>
</dbReference>
<feature type="domain" description="CSD" evidence="7">
    <location>
        <begin position="284"/>
        <end position="345"/>
    </location>
</feature>
<dbReference type="Gene3D" id="2.40.50.140">
    <property type="entry name" value="Nucleic acid-binding proteins"/>
    <property type="match status" value="6"/>
</dbReference>
<proteinExistence type="inferred from homology"/>
<dbReference type="GO" id="GO:0003723">
    <property type="term" value="F:RNA binding"/>
    <property type="evidence" value="ECO:0007669"/>
    <property type="project" value="UniProtKB-KW"/>
</dbReference>
<gene>
    <name evidence="8" type="ORF">V9T40_001984</name>
</gene>
<dbReference type="PANTHER" id="PTHR12913">
    <property type="entry name" value="UNR PROTEIN N-RAS UPSTREAM GENE PROTEIN"/>
    <property type="match status" value="1"/>
</dbReference>
<feature type="compositionally biased region" description="Basic and acidic residues" evidence="6">
    <location>
        <begin position="894"/>
        <end position="906"/>
    </location>
</feature>
<keyword evidence="9" id="KW-1185">Reference proteome</keyword>
<dbReference type="InterPro" id="IPR012340">
    <property type="entry name" value="NA-bd_OB-fold"/>
</dbReference>
<organism evidence="8 9">
    <name type="scientific">Parthenolecanium corni</name>
    <dbReference type="NCBI Taxonomy" id="536013"/>
    <lineage>
        <taxon>Eukaryota</taxon>
        <taxon>Metazoa</taxon>
        <taxon>Ecdysozoa</taxon>
        <taxon>Arthropoda</taxon>
        <taxon>Hexapoda</taxon>
        <taxon>Insecta</taxon>
        <taxon>Pterygota</taxon>
        <taxon>Neoptera</taxon>
        <taxon>Paraneoptera</taxon>
        <taxon>Hemiptera</taxon>
        <taxon>Sternorrhyncha</taxon>
        <taxon>Coccoidea</taxon>
        <taxon>Coccidae</taxon>
        <taxon>Parthenolecanium</taxon>
    </lineage>
</organism>
<feature type="domain" description="CSD" evidence="7">
    <location>
        <begin position="793"/>
        <end position="858"/>
    </location>
</feature>
<feature type="domain" description="CSD" evidence="7">
    <location>
        <begin position="638"/>
        <end position="703"/>
    </location>
</feature>
<feature type="domain" description="CSD" evidence="7">
    <location>
        <begin position="134"/>
        <end position="198"/>
    </location>
</feature>
<evidence type="ECO:0000256" key="2">
    <source>
        <dbReference type="ARBA" id="ARBA00022490"/>
    </source>
</evidence>
<evidence type="ECO:0000256" key="4">
    <source>
        <dbReference type="ARBA" id="ARBA00022884"/>
    </source>
</evidence>
<evidence type="ECO:0000259" key="7">
    <source>
        <dbReference type="PROSITE" id="PS51857"/>
    </source>
</evidence>
<dbReference type="Pfam" id="PF23456">
    <property type="entry name" value="CSDE1"/>
    <property type="match status" value="2"/>
</dbReference>
<dbReference type="Proteomes" id="UP001367676">
    <property type="component" value="Unassembled WGS sequence"/>
</dbReference>
<dbReference type="GO" id="GO:0005737">
    <property type="term" value="C:cytoplasm"/>
    <property type="evidence" value="ECO:0007669"/>
    <property type="project" value="UniProtKB-SubCell"/>
</dbReference>
<reference evidence="8 9" key="1">
    <citation type="submission" date="2024-03" db="EMBL/GenBank/DDBJ databases">
        <title>Adaptation during the transition from Ophiocordyceps entomopathogen to insect associate is accompanied by gene loss and intensified selection.</title>
        <authorList>
            <person name="Ward C.M."/>
            <person name="Onetto C.A."/>
            <person name="Borneman A.R."/>
        </authorList>
    </citation>
    <scope>NUCLEOTIDE SEQUENCE [LARGE SCALE GENOMIC DNA]</scope>
    <source>
        <strain evidence="8">AWRI1</strain>
        <tissue evidence="8">Single Adult Female</tissue>
    </source>
</reference>